<proteinExistence type="predicted"/>
<protein>
    <recommendedName>
        <fullName evidence="1">Hedgehog/Intein (Hint) domain-containing protein</fullName>
    </recommendedName>
</protein>
<dbReference type="RefSeq" id="WP_182081607.1">
    <property type="nucleotide sequence ID" value="NZ_NWUS01000001.1"/>
</dbReference>
<sequence length="524" mass="57966">MIVPSGQAVNYIPQTHEALIKAALFMPDNLPSLSEGRLFTFQGGTLVIAPASWSGLVSSSVIAAPHSLIIDPGTGGQLVIDYAGLDSTTLQTNLSLELQLVSPPPPSFKLQFIFSTTQALTQTITRQRYDVPTNQTIIQLNENYSLYNTAHTDIFIPGNPYQIPQDGQWYPLNAPATGQSTQQNGSTVVCYLAGTLIDTPQGPQAIEKLRPGDAIHVFQNGQKSVEYLRWTGQKTVVPTSSDDWPIRIRRHAFAENCPFCDLYVTEEHCLLLKGAFVPARMLVNGRTILREKRDRYDIYHIETYEHRIISANGALSETYLDTGNRPSFTTPEETLSITSRAALHSRIKSWQHDAAAPLKVERDFVEPLHAALAARATKLGFPEDAAPHTLTNDPALTLLDPRGTELSLYQRTNGHYLFRLKDDPPFLIIKSRTARLDRAIGPFVDDRRMLGVLVGEVMLVQPDGTDLPLTSHLTAPEGTGWDVMETAHCRWTNGKARLPLPDVEKQEGCLLKIEILSAGPYILS</sequence>
<dbReference type="EMBL" id="NWUS01000001">
    <property type="protein sequence ID" value="MBA5725540.1"/>
    <property type="molecule type" value="Genomic_DNA"/>
</dbReference>
<dbReference type="SUPFAM" id="SSF51294">
    <property type="entry name" value="Hedgehog/intein (Hint) domain"/>
    <property type="match status" value="1"/>
</dbReference>
<evidence type="ECO:0000259" key="1">
    <source>
        <dbReference type="Pfam" id="PF13403"/>
    </source>
</evidence>
<evidence type="ECO:0000313" key="3">
    <source>
        <dbReference type="Proteomes" id="UP001516390"/>
    </source>
</evidence>
<dbReference type="InterPro" id="IPR028992">
    <property type="entry name" value="Hedgehog/Intein_dom"/>
</dbReference>
<gene>
    <name evidence="2" type="ORF">CPA57_04515</name>
</gene>
<dbReference type="Pfam" id="PF13403">
    <property type="entry name" value="Hint_2"/>
    <property type="match status" value="1"/>
</dbReference>
<dbReference type="Proteomes" id="UP001516390">
    <property type="component" value="Unassembled WGS sequence"/>
</dbReference>
<reference evidence="2 3" key="1">
    <citation type="submission" date="2017-09" db="EMBL/GenBank/DDBJ databases">
        <authorList>
            <person name="Jakob F."/>
        </authorList>
    </citation>
    <scope>NUCLEOTIDE SEQUENCE [LARGE SCALE GENOMIC DNA]</scope>
    <source>
        <strain evidence="2 3">TMW 2.1880</strain>
    </source>
</reference>
<evidence type="ECO:0000313" key="2">
    <source>
        <dbReference type="EMBL" id="MBA5725540.1"/>
    </source>
</evidence>
<keyword evidence="3" id="KW-1185">Reference proteome</keyword>
<dbReference type="InterPro" id="IPR036844">
    <property type="entry name" value="Hint_dom_sf"/>
</dbReference>
<comment type="caution">
    <text evidence="2">The sequence shown here is derived from an EMBL/GenBank/DDBJ whole genome shotgun (WGS) entry which is preliminary data.</text>
</comment>
<dbReference type="Gene3D" id="2.170.16.10">
    <property type="entry name" value="Hedgehog/Intein (Hint) domain"/>
    <property type="match status" value="1"/>
</dbReference>
<accession>A0ABR5ZMJ8</accession>
<feature type="domain" description="Hedgehog/Intein (Hint)" evidence="1">
    <location>
        <begin position="189"/>
        <end position="322"/>
    </location>
</feature>
<name>A0ABR5ZMJ8_9PROT</name>
<organism evidence="2 3">
    <name type="scientific">Bombella favorum</name>
    <dbReference type="NCBI Taxonomy" id="2039164"/>
    <lineage>
        <taxon>Bacteria</taxon>
        <taxon>Pseudomonadati</taxon>
        <taxon>Pseudomonadota</taxon>
        <taxon>Alphaproteobacteria</taxon>
        <taxon>Acetobacterales</taxon>
        <taxon>Acetobacteraceae</taxon>
        <taxon>Bombella</taxon>
    </lineage>
</organism>